<sequence>MTKAKRVIAITAAALLVLALLGSCFVSDHESDEAAEIKSEPIDTVELVIVQQTVQLAEAAETDELQAEYEYIPSTQADEGYISELELIEITEEYGRQYNICPELLQAIAMRESTLYLQATNGDCKGLMQISEHWHRERMERLGVTDIYDARGNILLAADYIAKLRDTTEYGYDLVYVLMRYNMATDTANELYKQGEYTDYALEIIEESKRLERLHGK</sequence>
<dbReference type="Proteomes" id="UP000464827">
    <property type="component" value="Segment"/>
</dbReference>
<evidence type="ECO:0000259" key="1">
    <source>
        <dbReference type="Pfam" id="PF01464"/>
    </source>
</evidence>
<dbReference type="SUPFAM" id="SSF53955">
    <property type="entry name" value="Lysozyme-like"/>
    <property type="match status" value="1"/>
</dbReference>
<evidence type="ECO:0000313" key="3">
    <source>
        <dbReference type="Proteomes" id="UP000464827"/>
    </source>
</evidence>
<reference evidence="2 3" key="1">
    <citation type="submission" date="2019-12" db="EMBL/GenBank/DDBJ databases">
        <title>The Isolation and Genome Sequencing of Six Novel Lytic Bacteriophages from the Rumen Active Against Butyrivibrio fibrisolvens.</title>
        <authorList>
            <person name="Friedersdorff J.C.A."/>
            <person name="Kingston-Smith A.H."/>
            <person name="Pachebat J.A."/>
            <person name="Rooke D."/>
            <person name="Creevey C.J."/>
        </authorList>
    </citation>
    <scope>NUCLEOTIDE SEQUENCE [LARGE SCALE GENOMIC DNA]</scope>
</reference>
<feature type="domain" description="Transglycosylase SLT" evidence="1">
    <location>
        <begin position="92"/>
        <end position="189"/>
    </location>
</feature>
<organism evidence="2 3">
    <name type="scientific">Butyrivibrio phage Idris</name>
    <dbReference type="NCBI Taxonomy" id="2696360"/>
    <lineage>
        <taxon>Viruses</taxon>
        <taxon>Duplodnaviria</taxon>
        <taxon>Heunggongvirae</taxon>
        <taxon>Uroviricota</taxon>
        <taxon>Caudoviricetes</taxon>
        <taxon>Arawnvirus</taxon>
        <taxon>Arawnvirus arawn</taxon>
    </lineage>
</organism>
<name>A0A6B9SVJ1_9CAUD</name>
<proteinExistence type="predicted"/>
<dbReference type="InterPro" id="IPR008258">
    <property type="entry name" value="Transglycosylase_SLT_dom_1"/>
</dbReference>
<evidence type="ECO:0000313" key="2">
    <source>
        <dbReference type="EMBL" id="QHJ73864.1"/>
    </source>
</evidence>
<dbReference type="Pfam" id="PF01464">
    <property type="entry name" value="SLT"/>
    <property type="match status" value="1"/>
</dbReference>
<dbReference type="Gene3D" id="1.10.530.10">
    <property type="match status" value="1"/>
</dbReference>
<dbReference type="PROSITE" id="PS51257">
    <property type="entry name" value="PROKAR_LIPOPROTEIN"/>
    <property type="match status" value="1"/>
</dbReference>
<dbReference type="EMBL" id="MN882554">
    <property type="protein sequence ID" value="QHJ73864.1"/>
    <property type="molecule type" value="Genomic_DNA"/>
</dbReference>
<protein>
    <submittedName>
        <fullName evidence="2">Putative endolysin</fullName>
    </submittedName>
</protein>
<dbReference type="InterPro" id="IPR023346">
    <property type="entry name" value="Lysozyme-like_dom_sf"/>
</dbReference>
<accession>A0A6B9SVJ1</accession>